<dbReference type="OrthoDB" id="1683515at2"/>
<evidence type="ECO:0000313" key="4">
    <source>
        <dbReference type="Proteomes" id="UP000191554"/>
    </source>
</evidence>
<keyword evidence="2" id="KW-0687">Ribonucleoprotein</keyword>
<dbReference type="InterPro" id="IPR008991">
    <property type="entry name" value="Translation_prot_SH3-like_sf"/>
</dbReference>
<dbReference type="Proteomes" id="UP000191554">
    <property type="component" value="Unassembled WGS sequence"/>
</dbReference>
<name>A0A1V4SHL9_RUMHU</name>
<organism evidence="3 4">
    <name type="scientific">Ruminiclostridium hungatei</name>
    <name type="common">Clostridium hungatei</name>
    <dbReference type="NCBI Taxonomy" id="48256"/>
    <lineage>
        <taxon>Bacteria</taxon>
        <taxon>Bacillati</taxon>
        <taxon>Bacillota</taxon>
        <taxon>Clostridia</taxon>
        <taxon>Eubacteriales</taxon>
        <taxon>Oscillospiraceae</taxon>
        <taxon>Ruminiclostridium</taxon>
    </lineage>
</organism>
<dbReference type="SUPFAM" id="SSF50104">
    <property type="entry name" value="Translation proteins SH3-like domain"/>
    <property type="match status" value="1"/>
</dbReference>
<accession>A0A1V4SHL9</accession>
<evidence type="ECO:0000313" key="3">
    <source>
        <dbReference type="EMBL" id="OPX42996.1"/>
    </source>
</evidence>
<dbReference type="EMBL" id="MZGX01000022">
    <property type="protein sequence ID" value="OPX42996.1"/>
    <property type="molecule type" value="Genomic_DNA"/>
</dbReference>
<dbReference type="STRING" id="48256.CLHUN_31400"/>
<evidence type="ECO:0000256" key="2">
    <source>
        <dbReference type="ARBA" id="ARBA00023274"/>
    </source>
</evidence>
<dbReference type="InterPro" id="IPR014722">
    <property type="entry name" value="Rib_uL2_dom2"/>
</dbReference>
<dbReference type="CDD" id="cd06088">
    <property type="entry name" value="KOW_RPL14"/>
    <property type="match status" value="1"/>
</dbReference>
<dbReference type="AlphaFoldDB" id="A0A1V4SHL9"/>
<sequence length="93" mass="10436">MNVMLGQVVCSKAGRDEGRIFIISGIVDDKYVFVSDGDLRRFENPKKKKIKHLDITSIIIESLTKKLNDSIKVTNAEIRKALAEVKEKSESGE</sequence>
<dbReference type="InterPro" id="IPR041985">
    <property type="entry name" value="Ribosomal_eL14_KOW"/>
</dbReference>
<dbReference type="Gene3D" id="2.30.30.30">
    <property type="match status" value="1"/>
</dbReference>
<keyword evidence="4" id="KW-1185">Reference proteome</keyword>
<dbReference type="GO" id="GO:1990904">
    <property type="term" value="C:ribonucleoprotein complex"/>
    <property type="evidence" value="ECO:0007669"/>
    <property type="project" value="UniProtKB-KW"/>
</dbReference>
<reference evidence="3 4" key="1">
    <citation type="submission" date="2017-03" db="EMBL/GenBank/DDBJ databases">
        <title>Genome sequence of Clostridium hungatei DSM 14427.</title>
        <authorList>
            <person name="Poehlein A."/>
            <person name="Daniel R."/>
        </authorList>
    </citation>
    <scope>NUCLEOTIDE SEQUENCE [LARGE SCALE GENOMIC DNA]</scope>
    <source>
        <strain evidence="3 4">DSM 14427</strain>
    </source>
</reference>
<protein>
    <submittedName>
        <fullName evidence="3">50S ribosomal protein L14e</fullName>
    </submittedName>
</protein>
<gene>
    <name evidence="3" type="ORF">CLHUN_31400</name>
</gene>
<dbReference type="GO" id="GO:0005840">
    <property type="term" value="C:ribosome"/>
    <property type="evidence" value="ECO:0007669"/>
    <property type="project" value="UniProtKB-KW"/>
</dbReference>
<keyword evidence="1 3" id="KW-0689">Ribosomal protein</keyword>
<dbReference type="RefSeq" id="WP_080065577.1">
    <property type="nucleotide sequence ID" value="NZ_MZGX01000022.1"/>
</dbReference>
<comment type="caution">
    <text evidence="3">The sequence shown here is derived from an EMBL/GenBank/DDBJ whole genome shotgun (WGS) entry which is preliminary data.</text>
</comment>
<evidence type="ECO:0000256" key="1">
    <source>
        <dbReference type="ARBA" id="ARBA00022980"/>
    </source>
</evidence>
<proteinExistence type="predicted"/>